<accession>A0A397U9G2</accession>
<proteinExistence type="predicted"/>
<protein>
    <submittedName>
        <fullName evidence="1">Uncharacterized protein</fullName>
    </submittedName>
</protein>
<dbReference type="AlphaFoldDB" id="A0A397U9G2"/>
<name>A0A397U9G2_9GLOM</name>
<evidence type="ECO:0000313" key="1">
    <source>
        <dbReference type="EMBL" id="RIB06930.1"/>
    </source>
</evidence>
<reference evidence="1 2" key="1">
    <citation type="submission" date="2018-06" db="EMBL/GenBank/DDBJ databases">
        <title>Comparative genomics reveals the genomic features of Rhizophagus irregularis, R. cerebriforme, R. diaphanum and Gigaspora rosea, and their symbiotic lifestyle signature.</title>
        <authorList>
            <person name="Morin E."/>
            <person name="San Clemente H."/>
            <person name="Chen E.C.H."/>
            <person name="De La Providencia I."/>
            <person name="Hainaut M."/>
            <person name="Kuo A."/>
            <person name="Kohler A."/>
            <person name="Murat C."/>
            <person name="Tang N."/>
            <person name="Roy S."/>
            <person name="Loubradou J."/>
            <person name="Henrissat B."/>
            <person name="Grigoriev I.V."/>
            <person name="Corradi N."/>
            <person name="Roux C."/>
            <person name="Martin F.M."/>
        </authorList>
    </citation>
    <scope>NUCLEOTIDE SEQUENCE [LARGE SCALE GENOMIC DNA]</scope>
    <source>
        <strain evidence="1 2">DAOM 194757</strain>
    </source>
</reference>
<dbReference type="EMBL" id="QKWP01001737">
    <property type="protein sequence ID" value="RIB06930.1"/>
    <property type="molecule type" value="Genomic_DNA"/>
</dbReference>
<keyword evidence="2" id="KW-1185">Reference proteome</keyword>
<sequence length="122" mass="14842">MNKESICGVEKHELLVTAFELFNDELISLLQNGFYDLKDNRWPVEFWFSSNWKCFIKMFFYELMKNLYFNHSTNSTETTIRQQVELSMKLIEKFPVTSFISGQREKDIKQLWRKFLELYNIM</sequence>
<organism evidence="1 2">
    <name type="scientific">Gigaspora rosea</name>
    <dbReference type="NCBI Taxonomy" id="44941"/>
    <lineage>
        <taxon>Eukaryota</taxon>
        <taxon>Fungi</taxon>
        <taxon>Fungi incertae sedis</taxon>
        <taxon>Mucoromycota</taxon>
        <taxon>Glomeromycotina</taxon>
        <taxon>Glomeromycetes</taxon>
        <taxon>Diversisporales</taxon>
        <taxon>Gigasporaceae</taxon>
        <taxon>Gigaspora</taxon>
    </lineage>
</organism>
<evidence type="ECO:0000313" key="2">
    <source>
        <dbReference type="Proteomes" id="UP000266673"/>
    </source>
</evidence>
<comment type="caution">
    <text evidence="1">The sequence shown here is derived from an EMBL/GenBank/DDBJ whole genome shotgun (WGS) entry which is preliminary data.</text>
</comment>
<dbReference type="Proteomes" id="UP000266673">
    <property type="component" value="Unassembled WGS sequence"/>
</dbReference>
<gene>
    <name evidence="1" type="ORF">C2G38_2215819</name>
</gene>